<dbReference type="AlphaFoldDB" id="A0A0F5EQN8"/>
<sequence length="131" mass="14895">MTDALKILKNIRSLRAIAKDVELEQLEEILEKIKIVIEEKRETLAKIAQQKAEKLKALEEVHNLLREKGISTEELLSSSINNVGKTKQPARPAKYQYTDNGRVRTWTGKGRTPLAIQRELEAGKSLSDFEI</sequence>
<evidence type="ECO:0000256" key="3">
    <source>
        <dbReference type="ARBA" id="ARBA00022490"/>
    </source>
</evidence>
<dbReference type="InterPro" id="IPR001801">
    <property type="entry name" value="Histone_HNS"/>
</dbReference>
<evidence type="ECO:0000313" key="15">
    <source>
        <dbReference type="Proteomes" id="UP000254620"/>
    </source>
</evidence>
<dbReference type="GO" id="GO:0005829">
    <property type="term" value="C:cytosol"/>
    <property type="evidence" value="ECO:0007669"/>
    <property type="project" value="TreeGrafter"/>
</dbReference>
<keyword evidence="3" id="KW-0963">Cytoplasm</keyword>
<dbReference type="EMBL" id="UFSW01000001">
    <property type="protein sequence ID" value="SUU98483.1"/>
    <property type="molecule type" value="Genomic_DNA"/>
</dbReference>
<evidence type="ECO:0000259" key="7">
    <source>
        <dbReference type="SMART" id="SM00528"/>
    </source>
</evidence>
<name>A0A0F5EQN8_AVIPA</name>
<evidence type="ECO:0000313" key="11">
    <source>
        <dbReference type="EMBL" id="STO71047.1"/>
    </source>
</evidence>
<dbReference type="InterPro" id="IPR027454">
    <property type="entry name" value="Histone_HNS_N"/>
</dbReference>
<evidence type="ECO:0000256" key="5">
    <source>
        <dbReference type="PIRNR" id="PIRNR002096"/>
    </source>
</evidence>
<organism evidence="10 16">
    <name type="scientific">Avibacterium paragallinarum</name>
    <name type="common">Haemophilus gallinarum</name>
    <dbReference type="NCBI Taxonomy" id="728"/>
    <lineage>
        <taxon>Bacteria</taxon>
        <taxon>Pseudomonadati</taxon>
        <taxon>Pseudomonadota</taxon>
        <taxon>Gammaproteobacteria</taxon>
        <taxon>Pasteurellales</taxon>
        <taxon>Pasteurellaceae</taxon>
        <taxon>Avibacterium</taxon>
    </lineage>
</organism>
<reference evidence="8 17" key="4">
    <citation type="journal article" date="2022" name="Front. Microbiol.">
        <title>Commensal bacteria contribute to the growth of multidrug-resistant Avibacterium paragallinarum in chickens.</title>
        <authorList>
            <person name="Zhu J."/>
            <person name="Chen Y."/>
            <person name="Wu Y."/>
            <person name="Wang Y."/>
            <person name="Zhu K."/>
        </authorList>
    </citation>
    <scope>NUCLEOTIDE SEQUENCE [LARGE SCALE GENOMIC DNA]</scope>
    <source>
        <strain evidence="8 17">AV25</strain>
    </source>
</reference>
<dbReference type="Gene3D" id="1.10.287.1050">
    <property type="entry name" value="H-NS histone-like proteins"/>
    <property type="match status" value="1"/>
</dbReference>
<dbReference type="InterPro" id="IPR054180">
    <property type="entry name" value="H-NS-like_N"/>
</dbReference>
<dbReference type="Proteomes" id="UP000254620">
    <property type="component" value="Unassembled WGS sequence"/>
</dbReference>
<comment type="subcellular location">
    <subcellularLocation>
        <location evidence="1">Cytoplasm</location>
        <location evidence="1">Nucleoid</location>
    </subcellularLocation>
</comment>
<dbReference type="SUPFAM" id="SSF81273">
    <property type="entry name" value="H-NS histone-like proteins"/>
    <property type="match status" value="2"/>
</dbReference>
<dbReference type="GO" id="GO:0009295">
    <property type="term" value="C:nucleoid"/>
    <property type="evidence" value="ECO:0007669"/>
    <property type="project" value="UniProtKB-SubCell"/>
</dbReference>
<reference evidence="9 13" key="2">
    <citation type="submission" date="2018-06" db="EMBL/GenBank/DDBJ databases">
        <authorList>
            <person name="Teymurazov M."/>
            <person name="Kislichkina A."/>
            <person name="Abaymova A."/>
            <person name="Mukhina T."/>
            <person name="Mayskaya N."/>
            <person name="Svetoch E."/>
            <person name="Bogun A."/>
        </authorList>
    </citation>
    <scope>NUCLEOTIDE SEQUENCE [LARGE SCALE GENOMIC DNA]</scope>
    <source>
        <strain evidence="9 13">SCPM-O-B-8406</strain>
    </source>
</reference>
<dbReference type="GO" id="GO:0032993">
    <property type="term" value="C:protein-DNA complex"/>
    <property type="evidence" value="ECO:0007669"/>
    <property type="project" value="TreeGrafter"/>
</dbReference>
<dbReference type="GO" id="GO:0001217">
    <property type="term" value="F:DNA-binding transcription repressor activity"/>
    <property type="evidence" value="ECO:0007669"/>
    <property type="project" value="TreeGrafter"/>
</dbReference>
<evidence type="ECO:0000313" key="14">
    <source>
        <dbReference type="Proteomes" id="UP000254465"/>
    </source>
</evidence>
<evidence type="ECO:0000256" key="1">
    <source>
        <dbReference type="ARBA" id="ARBA00004453"/>
    </source>
</evidence>
<dbReference type="Pfam" id="PF00816">
    <property type="entry name" value="Histone_HNS"/>
    <property type="match status" value="1"/>
</dbReference>
<evidence type="ECO:0000313" key="9">
    <source>
        <dbReference type="EMBL" id="PXZ39347.1"/>
    </source>
</evidence>
<reference evidence="10 16" key="3">
    <citation type="submission" date="2018-11" db="EMBL/GenBank/DDBJ databases">
        <title>Sequencing Av. paragallinarum serogroups.</title>
        <authorList>
            <person name="Hellmuth J.E."/>
            <person name="Boucher C.E."/>
            <person name="Cason E.D."/>
        </authorList>
    </citation>
    <scope>NUCLEOTIDE SEQUENCE [LARGE SCALE GENOMIC DNA]</scope>
    <source>
        <strain evidence="10 16">SA-3</strain>
    </source>
</reference>
<evidence type="ECO:0000313" key="12">
    <source>
        <dbReference type="EMBL" id="SUU98483.1"/>
    </source>
</evidence>
<dbReference type="EMBL" id="QJPJ01000006">
    <property type="protein sequence ID" value="PXZ39347.1"/>
    <property type="molecule type" value="Genomic_DNA"/>
</dbReference>
<dbReference type="GO" id="GO:0000976">
    <property type="term" value="F:transcription cis-regulatory region binding"/>
    <property type="evidence" value="ECO:0007669"/>
    <property type="project" value="TreeGrafter"/>
</dbReference>
<dbReference type="PANTHER" id="PTHR38097:SF2">
    <property type="entry name" value="DNA-BINDING PROTEIN STPA"/>
    <property type="match status" value="1"/>
</dbReference>
<dbReference type="Gene3D" id="4.10.430.10">
    <property type="entry name" value="Histone-like protein H-NS, C-terminal domain"/>
    <property type="match status" value="1"/>
</dbReference>
<dbReference type="GO" id="GO:0003680">
    <property type="term" value="F:minor groove of adenine-thymine-rich DNA binding"/>
    <property type="evidence" value="ECO:0007669"/>
    <property type="project" value="TreeGrafter"/>
</dbReference>
<protein>
    <recommendedName>
        <fullName evidence="5">DNA-binding protein</fullName>
    </recommendedName>
</protein>
<dbReference type="EMBL" id="JAMDKF010000009">
    <property type="protein sequence ID" value="MEE6041322.1"/>
    <property type="molecule type" value="Genomic_DNA"/>
</dbReference>
<dbReference type="eggNOG" id="COG2916">
    <property type="taxonomic scope" value="Bacteria"/>
</dbReference>
<evidence type="ECO:0000313" key="8">
    <source>
        <dbReference type="EMBL" id="MEE6041322.1"/>
    </source>
</evidence>
<dbReference type="GO" id="GO:0030527">
    <property type="term" value="F:structural constituent of chromatin"/>
    <property type="evidence" value="ECO:0007669"/>
    <property type="project" value="InterPro"/>
</dbReference>
<dbReference type="OrthoDB" id="6088948at2"/>
<dbReference type="InterPro" id="IPR037150">
    <property type="entry name" value="H-NS_C_dom_sf"/>
</dbReference>
<dbReference type="SMART" id="SM00528">
    <property type="entry name" value="HNS"/>
    <property type="match status" value="1"/>
</dbReference>
<evidence type="ECO:0000313" key="13">
    <source>
        <dbReference type="Proteomes" id="UP000247594"/>
    </source>
</evidence>
<dbReference type="PIRSF" id="PIRSF002096">
    <property type="entry name" value="HnS"/>
    <property type="match status" value="1"/>
</dbReference>
<keyword evidence="6" id="KW-0175">Coiled coil</keyword>
<dbReference type="EMBL" id="UGHK01000002">
    <property type="protein sequence ID" value="STO71047.1"/>
    <property type="molecule type" value="Genomic_DNA"/>
</dbReference>
<dbReference type="RefSeq" id="WP_017807231.1">
    <property type="nucleotide sequence ID" value="NZ_CP034110.1"/>
</dbReference>
<evidence type="ECO:0000256" key="2">
    <source>
        <dbReference type="ARBA" id="ARBA00010610"/>
    </source>
</evidence>
<evidence type="ECO:0000256" key="4">
    <source>
        <dbReference type="ARBA" id="ARBA00023125"/>
    </source>
</evidence>
<evidence type="ECO:0000313" key="17">
    <source>
        <dbReference type="Proteomes" id="UP001347884"/>
    </source>
</evidence>
<dbReference type="STRING" id="728.VY92_06315"/>
<dbReference type="Proteomes" id="UP001347884">
    <property type="component" value="Unassembled WGS sequence"/>
</dbReference>
<gene>
    <name evidence="11" type="primary">hns</name>
    <name evidence="9" type="ORF">DM482_05205</name>
    <name evidence="10" type="ORF">EIG79_05970</name>
    <name evidence="8" type="ORF">M5S13_05400</name>
    <name evidence="12" type="ORF">NCTC10926_01915</name>
    <name evidence="11" type="ORF">NCTC11296_00941</name>
</gene>
<keyword evidence="17" id="KW-1185">Reference proteome</keyword>
<accession>A0A0F5EQN8</accession>
<evidence type="ECO:0000256" key="6">
    <source>
        <dbReference type="SAM" id="Coils"/>
    </source>
</evidence>
<dbReference type="Pfam" id="PF22470">
    <property type="entry name" value="Histone_HNS_N"/>
    <property type="match status" value="1"/>
</dbReference>
<comment type="similarity">
    <text evidence="2 5">Belongs to the histone-like protein H-NS family.</text>
</comment>
<evidence type="ECO:0000313" key="10">
    <source>
        <dbReference type="EMBL" id="RZN59531.1"/>
    </source>
</evidence>
<dbReference type="PANTHER" id="PTHR38097">
    <property type="match status" value="1"/>
</dbReference>
<dbReference type="KEGG" id="apag:EIA51_04935"/>
<proteinExistence type="inferred from homology"/>
<dbReference type="GeneID" id="66255770"/>
<dbReference type="GO" id="GO:0003681">
    <property type="term" value="F:bent DNA binding"/>
    <property type="evidence" value="ECO:0007669"/>
    <property type="project" value="TreeGrafter"/>
</dbReference>
<reference evidence="14 15" key="1">
    <citation type="submission" date="2018-06" db="EMBL/GenBank/DDBJ databases">
        <authorList>
            <consortium name="Pathogen Informatics"/>
            <person name="Doyle S."/>
        </authorList>
    </citation>
    <scope>NUCLEOTIDE SEQUENCE [LARGE SCALE GENOMIC DNA]</scope>
    <source>
        <strain evidence="12 15">NCTC10926</strain>
        <strain evidence="11 14">NCTC11296</strain>
    </source>
</reference>
<keyword evidence="4 5" id="KW-0238">DNA-binding</keyword>
<dbReference type="Proteomes" id="UP000254465">
    <property type="component" value="Unassembled WGS sequence"/>
</dbReference>
<dbReference type="Proteomes" id="UP000247594">
    <property type="component" value="Unassembled WGS sequence"/>
</dbReference>
<dbReference type="Proteomes" id="UP000294229">
    <property type="component" value="Unassembled WGS sequence"/>
</dbReference>
<dbReference type="InterPro" id="IPR027444">
    <property type="entry name" value="H-NS_C_dom"/>
</dbReference>
<dbReference type="EMBL" id="RQXS01000021">
    <property type="protein sequence ID" value="RZN59531.1"/>
    <property type="molecule type" value="Genomic_DNA"/>
</dbReference>
<dbReference type="GO" id="GO:0046983">
    <property type="term" value="F:protein dimerization activity"/>
    <property type="evidence" value="ECO:0007669"/>
    <property type="project" value="InterPro"/>
</dbReference>
<feature type="domain" description="DNA-binding protein H-NS-like C-terminal" evidence="7">
    <location>
        <begin position="85"/>
        <end position="131"/>
    </location>
</feature>
<evidence type="ECO:0000313" key="16">
    <source>
        <dbReference type="Proteomes" id="UP000294229"/>
    </source>
</evidence>
<reference evidence="8" key="5">
    <citation type="submission" date="2022-05" db="EMBL/GenBank/DDBJ databases">
        <authorList>
            <person name="Chen Y."/>
            <person name="Zhu J."/>
            <person name="Zhu K."/>
        </authorList>
    </citation>
    <scope>NUCLEOTIDE SEQUENCE</scope>
    <source>
        <strain evidence="8">AV25</strain>
    </source>
</reference>
<feature type="coiled-coil region" evidence="6">
    <location>
        <begin position="23"/>
        <end position="68"/>
    </location>
</feature>